<organism evidence="2 3">
    <name type="scientific">Nelumbo nucifera</name>
    <name type="common">Sacred lotus</name>
    <dbReference type="NCBI Taxonomy" id="4432"/>
    <lineage>
        <taxon>Eukaryota</taxon>
        <taxon>Viridiplantae</taxon>
        <taxon>Streptophyta</taxon>
        <taxon>Embryophyta</taxon>
        <taxon>Tracheophyta</taxon>
        <taxon>Spermatophyta</taxon>
        <taxon>Magnoliopsida</taxon>
        <taxon>Proteales</taxon>
        <taxon>Nelumbonaceae</taxon>
        <taxon>Nelumbo</taxon>
    </lineage>
</organism>
<dbReference type="PROSITE" id="PS51502">
    <property type="entry name" value="S_R_A_B_BARREL"/>
    <property type="match status" value="1"/>
</dbReference>
<dbReference type="InterPro" id="IPR011008">
    <property type="entry name" value="Dimeric_a/b-barrel"/>
</dbReference>
<dbReference type="OMA" id="ANEFKHL"/>
<dbReference type="FunCoup" id="A0A1U7Z6U6">
    <property type="interactions" value="14"/>
</dbReference>
<dbReference type="PANTHER" id="PTHR33178:SF4">
    <property type="entry name" value="EXPRESSED PROTEIN"/>
    <property type="match status" value="1"/>
</dbReference>
<accession>A0A1U7Z6U6</accession>
<sequence length="105" mass="11527">MGDIKHLAVVKFKEGVVVEDIVKGMEKLVSEIDIVKSFEWGQDTGNIEMLSQGFTHTFTVTFRSAEDLATYVSHPSHVEFSGIFSAAIEKAILLDFPTVVVKAPA</sequence>
<dbReference type="InterPro" id="IPR044662">
    <property type="entry name" value="HS1/DABB1-like"/>
</dbReference>
<name>A0A1U7Z6U6_NELNU</name>
<dbReference type="KEGG" id="nnu:104586940"/>
<dbReference type="SMART" id="SM00886">
    <property type="entry name" value="Dabb"/>
    <property type="match status" value="1"/>
</dbReference>
<dbReference type="AlphaFoldDB" id="A0A1U7Z6U6"/>
<dbReference type="RefSeq" id="XP_010242646.1">
    <property type="nucleotide sequence ID" value="XM_010244344.2"/>
</dbReference>
<gene>
    <name evidence="3" type="primary">LOC104586940</name>
</gene>
<evidence type="ECO:0000313" key="2">
    <source>
        <dbReference type="Proteomes" id="UP000189703"/>
    </source>
</evidence>
<comment type="subunit">
    <text evidence="1">Homodimer.</text>
</comment>
<evidence type="ECO:0000313" key="3">
    <source>
        <dbReference type="RefSeq" id="XP_010242646.1"/>
    </source>
</evidence>
<dbReference type="Gene3D" id="3.30.70.100">
    <property type="match status" value="1"/>
</dbReference>
<dbReference type="Pfam" id="PF07876">
    <property type="entry name" value="Dabb"/>
    <property type="match status" value="1"/>
</dbReference>
<evidence type="ECO:0000256" key="1">
    <source>
        <dbReference type="ARBA" id="ARBA00011738"/>
    </source>
</evidence>
<proteinExistence type="predicted"/>
<reference evidence="3" key="1">
    <citation type="submission" date="2025-08" db="UniProtKB">
        <authorList>
            <consortium name="RefSeq"/>
        </authorList>
    </citation>
    <scope>IDENTIFICATION</scope>
</reference>
<dbReference type="PANTHER" id="PTHR33178">
    <property type="match status" value="1"/>
</dbReference>
<dbReference type="OrthoDB" id="1601230at2759"/>
<protein>
    <submittedName>
        <fullName evidence="3">Stress-response A/B barrel domain-containing protein At5g22580</fullName>
    </submittedName>
</protein>
<dbReference type="SUPFAM" id="SSF54909">
    <property type="entry name" value="Dimeric alpha+beta barrel"/>
    <property type="match status" value="1"/>
</dbReference>
<dbReference type="InterPro" id="IPR013097">
    <property type="entry name" value="Dabb"/>
</dbReference>
<dbReference type="eggNOG" id="ENOG502S4ZC">
    <property type="taxonomic scope" value="Eukaryota"/>
</dbReference>
<dbReference type="Proteomes" id="UP000189703">
    <property type="component" value="Unplaced"/>
</dbReference>
<dbReference type="GeneID" id="104586940"/>
<keyword evidence="2" id="KW-1185">Reference proteome</keyword>